<protein>
    <submittedName>
        <fullName evidence="1">WD40 repeat-like protein</fullName>
    </submittedName>
</protein>
<evidence type="ECO:0000313" key="2">
    <source>
        <dbReference type="Proteomes" id="UP000308600"/>
    </source>
</evidence>
<dbReference type="Proteomes" id="UP000308600">
    <property type="component" value="Unassembled WGS sequence"/>
</dbReference>
<proteinExistence type="predicted"/>
<evidence type="ECO:0000313" key="1">
    <source>
        <dbReference type="EMBL" id="TFK71204.1"/>
    </source>
</evidence>
<gene>
    <name evidence="1" type="ORF">BDN72DRAFT_765385</name>
</gene>
<dbReference type="EMBL" id="ML208301">
    <property type="protein sequence ID" value="TFK71204.1"/>
    <property type="molecule type" value="Genomic_DNA"/>
</dbReference>
<organism evidence="1 2">
    <name type="scientific">Pluteus cervinus</name>
    <dbReference type="NCBI Taxonomy" id="181527"/>
    <lineage>
        <taxon>Eukaryota</taxon>
        <taxon>Fungi</taxon>
        <taxon>Dikarya</taxon>
        <taxon>Basidiomycota</taxon>
        <taxon>Agaricomycotina</taxon>
        <taxon>Agaricomycetes</taxon>
        <taxon>Agaricomycetidae</taxon>
        <taxon>Agaricales</taxon>
        <taxon>Pluteineae</taxon>
        <taxon>Pluteaceae</taxon>
        <taxon>Pluteus</taxon>
    </lineage>
</organism>
<sequence>MGIGLAGLDVGVITSVGSITTTTPTLVVPPTPPPPTHSSTSETRAHPPSLLSCSPNNVLLFTRGNRVHYKNITSNEEVGQLCKLQESHGDVQIICCGGSDQPDVVALGTSTGLIQIWDLKAKKKTSSWSTKGVSSMRWNGATLTVGGLKGTIRHYDTRISPTVKMKEQSRKVTRHQARITSLDWNVEGTLLASGDESGIVYCWDSRQKVPLDVGEFVQRRKKMQHEGCVRALAWCPWQPKLLASGDDRGVVRLWNVNANNAHSNAAIPGKLELGASVTGIHFSPHCKEFLTTHGSFPILPTSPRTTHYSHNHNHNHTLSGMLTPTTSTSSSSQQSQSQSTTLVWPQTPTRNCIQVHSYPSLRHVTTLSVSDKPIEGGVMNPLGTKMVVAVPGDGKLHLCDVWQKRKEVKRQPSFLSSSTIR</sequence>
<name>A0ACD3B0T6_9AGAR</name>
<reference evidence="1 2" key="1">
    <citation type="journal article" date="2019" name="Nat. Ecol. Evol.">
        <title>Megaphylogeny resolves global patterns of mushroom evolution.</title>
        <authorList>
            <person name="Varga T."/>
            <person name="Krizsan K."/>
            <person name="Foldi C."/>
            <person name="Dima B."/>
            <person name="Sanchez-Garcia M."/>
            <person name="Sanchez-Ramirez S."/>
            <person name="Szollosi G.J."/>
            <person name="Szarkandi J.G."/>
            <person name="Papp V."/>
            <person name="Albert L."/>
            <person name="Andreopoulos W."/>
            <person name="Angelini C."/>
            <person name="Antonin V."/>
            <person name="Barry K.W."/>
            <person name="Bougher N.L."/>
            <person name="Buchanan P."/>
            <person name="Buyck B."/>
            <person name="Bense V."/>
            <person name="Catcheside P."/>
            <person name="Chovatia M."/>
            <person name="Cooper J."/>
            <person name="Damon W."/>
            <person name="Desjardin D."/>
            <person name="Finy P."/>
            <person name="Geml J."/>
            <person name="Haridas S."/>
            <person name="Hughes K."/>
            <person name="Justo A."/>
            <person name="Karasinski D."/>
            <person name="Kautmanova I."/>
            <person name="Kiss B."/>
            <person name="Kocsube S."/>
            <person name="Kotiranta H."/>
            <person name="LaButti K.M."/>
            <person name="Lechner B.E."/>
            <person name="Liimatainen K."/>
            <person name="Lipzen A."/>
            <person name="Lukacs Z."/>
            <person name="Mihaltcheva S."/>
            <person name="Morgado L.N."/>
            <person name="Niskanen T."/>
            <person name="Noordeloos M.E."/>
            <person name="Ohm R.A."/>
            <person name="Ortiz-Santana B."/>
            <person name="Ovrebo C."/>
            <person name="Racz N."/>
            <person name="Riley R."/>
            <person name="Savchenko A."/>
            <person name="Shiryaev A."/>
            <person name="Soop K."/>
            <person name="Spirin V."/>
            <person name="Szebenyi C."/>
            <person name="Tomsovsky M."/>
            <person name="Tulloss R.E."/>
            <person name="Uehling J."/>
            <person name="Grigoriev I.V."/>
            <person name="Vagvolgyi C."/>
            <person name="Papp T."/>
            <person name="Martin F.M."/>
            <person name="Miettinen O."/>
            <person name="Hibbett D.S."/>
            <person name="Nagy L.G."/>
        </authorList>
    </citation>
    <scope>NUCLEOTIDE SEQUENCE [LARGE SCALE GENOMIC DNA]</scope>
    <source>
        <strain evidence="1 2">NL-1719</strain>
    </source>
</reference>
<accession>A0ACD3B0T6</accession>
<keyword evidence="2" id="KW-1185">Reference proteome</keyword>